<dbReference type="EMBL" id="PFSK01000047">
    <property type="protein sequence ID" value="PJC21846.1"/>
    <property type="molecule type" value="Genomic_DNA"/>
</dbReference>
<evidence type="ECO:0000313" key="2">
    <source>
        <dbReference type="Proteomes" id="UP000228781"/>
    </source>
</evidence>
<proteinExistence type="predicted"/>
<protein>
    <submittedName>
        <fullName evidence="1">Uncharacterized protein</fullName>
    </submittedName>
</protein>
<evidence type="ECO:0000313" key="1">
    <source>
        <dbReference type="EMBL" id="PJC21846.1"/>
    </source>
</evidence>
<comment type="caution">
    <text evidence="1">The sequence shown here is derived from an EMBL/GenBank/DDBJ whole genome shotgun (WGS) entry which is preliminary data.</text>
</comment>
<dbReference type="AlphaFoldDB" id="A0A2M8EHS3"/>
<name>A0A2M8EHS3_UNCKA</name>
<reference evidence="2" key="1">
    <citation type="submission" date="2017-09" db="EMBL/GenBank/DDBJ databases">
        <title>Depth-based differentiation of microbial function through sediment-hosted aquifers and enrichment of novel symbionts in the deep terrestrial subsurface.</title>
        <authorList>
            <person name="Probst A.J."/>
            <person name="Ladd B."/>
            <person name="Jarett J.K."/>
            <person name="Geller-Mcgrath D.E."/>
            <person name="Sieber C.M.K."/>
            <person name="Emerson J.B."/>
            <person name="Anantharaman K."/>
            <person name="Thomas B.C."/>
            <person name="Malmstrom R."/>
            <person name="Stieglmeier M."/>
            <person name="Klingl A."/>
            <person name="Woyke T."/>
            <person name="Ryan C.M."/>
            <person name="Banfield J.F."/>
        </authorList>
    </citation>
    <scope>NUCLEOTIDE SEQUENCE [LARGE SCALE GENOMIC DNA]</scope>
</reference>
<organism evidence="1 2">
    <name type="scientific">candidate division WWE3 bacterium CG_4_9_14_0_2_um_filter_48_10</name>
    <dbReference type="NCBI Taxonomy" id="1975078"/>
    <lineage>
        <taxon>Bacteria</taxon>
        <taxon>Katanobacteria</taxon>
    </lineage>
</organism>
<dbReference type="Proteomes" id="UP000228781">
    <property type="component" value="Unassembled WGS sequence"/>
</dbReference>
<sequence>MIKYKGGIKMRRLILVAILLALVLAPLEMTGVIKKGTAQLGEVVSSKEVQALVVKIKTELPSLGARITKALRGLFPQFEIKVKEVR</sequence>
<gene>
    <name evidence="1" type="ORF">CO059_03060</name>
</gene>
<accession>A0A2M8EHS3</accession>